<feature type="region of interest" description="Disordered" evidence="1">
    <location>
        <begin position="74"/>
        <end position="96"/>
    </location>
</feature>
<dbReference type="SUPFAM" id="SSF56935">
    <property type="entry name" value="Porins"/>
    <property type="match status" value="1"/>
</dbReference>
<dbReference type="EMBL" id="NJGG01000001">
    <property type="protein sequence ID" value="OXL16087.1"/>
    <property type="molecule type" value="Genomic_DNA"/>
</dbReference>
<comment type="caution">
    <text evidence="3">The sequence shown here is derived from an EMBL/GenBank/DDBJ whole genome shotgun (WGS) entry which is preliminary data.</text>
</comment>
<evidence type="ECO:0000313" key="4">
    <source>
        <dbReference type="Proteomes" id="UP000215188"/>
    </source>
</evidence>
<organism evidence="3 4">
    <name type="scientific">Polynucleobacter cosmopolitanus</name>
    <dbReference type="NCBI Taxonomy" id="351345"/>
    <lineage>
        <taxon>Bacteria</taxon>
        <taxon>Pseudomonadati</taxon>
        <taxon>Pseudomonadota</taxon>
        <taxon>Betaproteobacteria</taxon>
        <taxon>Burkholderiales</taxon>
        <taxon>Burkholderiaceae</taxon>
        <taxon>Polynucleobacter</taxon>
    </lineage>
</organism>
<accession>A0A229FVS0</accession>
<protein>
    <recommendedName>
        <fullName evidence="5">Porin</fullName>
    </recommendedName>
</protein>
<feature type="signal peptide" evidence="2">
    <location>
        <begin position="1"/>
        <end position="27"/>
    </location>
</feature>
<evidence type="ECO:0000256" key="2">
    <source>
        <dbReference type="SAM" id="SignalP"/>
    </source>
</evidence>
<dbReference type="InterPro" id="IPR011486">
    <property type="entry name" value="BBP2"/>
</dbReference>
<proteinExistence type="predicted"/>
<gene>
    <name evidence="3" type="ORF">AOC33_03100</name>
</gene>
<reference evidence="3 4" key="1">
    <citation type="submission" date="2017-06" db="EMBL/GenBank/DDBJ databases">
        <title>Reclassification of a Polynucleobacter cosmopolitanus strain isolated from tropical Lake Victoria as Polynucleobacter victoriensis comb. nov.</title>
        <authorList>
            <person name="Hahn M.W."/>
        </authorList>
    </citation>
    <scope>NUCLEOTIDE SEQUENCE [LARGE SCALE GENOMIC DNA]</scope>
    <source>
        <strain evidence="3 4">MWH-MoIso2</strain>
    </source>
</reference>
<dbReference type="AlphaFoldDB" id="A0A229FVS0"/>
<sequence length="473" mass="51473">MKHSHFKKLALSQLAIYLLAASSIATAQPKVDGATNTDGPFLLADTSAGKAIKEATGATVFGLMQAGYSMNDVTSSADKKKSRSNTIPGPSDEGPQFNGMILAIEKLPEANFIPRITPLPGPMSEKYSWGFRADLHYGRDGLMSAANGIENTWNRNQGAPGLPPNANHMNYLSFPMVYVQAYAPIGLGTAVTAGRFGVNLGYEIPPSWRQAPNFFYSRTYALVSQIDQIIGSQISTNLVRNQYGMLLGEFGFGKGYQIGRDNNNSNNVFGVLRWRSNDMSKFISYSYIAGDEQTDSSRSSEAMTWYPNHPIVASTGQRREQHSLVAGFSPNAQWKVAGEIMHGKQEGSGDACYILNPDACVPFTGATYKGFNGHLTYKASETIRYGLRYEIFKDPQGFALTPLGTPGATVQAVTLGANIDLNKNLVLRPELRHDWAKTTQGGVKFFGNVPHAGPPTATDNQQTTISADLLFYF</sequence>
<dbReference type="RefSeq" id="WP_089515116.1">
    <property type="nucleotide sequence ID" value="NZ_NJGG01000001.1"/>
</dbReference>
<evidence type="ECO:0008006" key="5">
    <source>
        <dbReference type="Google" id="ProtNLM"/>
    </source>
</evidence>
<dbReference type="Pfam" id="PF07642">
    <property type="entry name" value="BBP2"/>
    <property type="match status" value="1"/>
</dbReference>
<evidence type="ECO:0000256" key="1">
    <source>
        <dbReference type="SAM" id="MobiDB-lite"/>
    </source>
</evidence>
<evidence type="ECO:0000313" key="3">
    <source>
        <dbReference type="EMBL" id="OXL16087.1"/>
    </source>
</evidence>
<feature type="chain" id="PRO_5012195338" description="Porin" evidence="2">
    <location>
        <begin position="28"/>
        <end position="473"/>
    </location>
</feature>
<keyword evidence="2" id="KW-0732">Signal</keyword>
<dbReference type="Proteomes" id="UP000215188">
    <property type="component" value="Unassembled WGS sequence"/>
</dbReference>
<name>A0A229FVS0_9BURK</name>
<keyword evidence="4" id="KW-1185">Reference proteome</keyword>
<dbReference type="OrthoDB" id="9775763at2"/>